<sequence>MQGGKSSRIKGCTPDGAAMIIKGGVAFRSVTSDPPGLHPGQLNKTTPEQNFVACDICDSSFTANGSIKVWVSGLLPKHERVLYQKTLGRKVNEDQAHVNSGQKFKTSQKQPKSYGKFLEKMSTFKFAKLFLTQNWLIRDLNLGSNVP</sequence>
<name>A0AA88HNG2_ARTSF</name>
<dbReference type="EMBL" id="JAVRJZ010000015">
    <property type="protein sequence ID" value="KAK2712715.1"/>
    <property type="molecule type" value="Genomic_DNA"/>
</dbReference>
<keyword evidence="2" id="KW-1185">Reference proteome</keyword>
<accession>A0AA88HNG2</accession>
<gene>
    <name evidence="1" type="ORF">QYM36_011413</name>
</gene>
<evidence type="ECO:0000313" key="2">
    <source>
        <dbReference type="Proteomes" id="UP001187531"/>
    </source>
</evidence>
<proteinExistence type="predicted"/>
<dbReference type="Proteomes" id="UP001187531">
    <property type="component" value="Unassembled WGS sequence"/>
</dbReference>
<evidence type="ECO:0000313" key="1">
    <source>
        <dbReference type="EMBL" id="KAK2712715.1"/>
    </source>
</evidence>
<reference evidence="1" key="1">
    <citation type="submission" date="2023-07" db="EMBL/GenBank/DDBJ databases">
        <title>Chromosome-level genome assembly of Artemia franciscana.</title>
        <authorList>
            <person name="Jo E."/>
        </authorList>
    </citation>
    <scope>NUCLEOTIDE SEQUENCE</scope>
    <source>
        <tissue evidence="1">Whole body</tissue>
    </source>
</reference>
<dbReference type="AlphaFoldDB" id="A0AA88HNG2"/>
<comment type="caution">
    <text evidence="1">The sequence shown here is derived from an EMBL/GenBank/DDBJ whole genome shotgun (WGS) entry which is preliminary data.</text>
</comment>
<protein>
    <submittedName>
        <fullName evidence="1">Uncharacterized protein</fullName>
    </submittedName>
</protein>
<organism evidence="1 2">
    <name type="scientific">Artemia franciscana</name>
    <name type="common">Brine shrimp</name>
    <name type="synonym">Artemia sanfranciscana</name>
    <dbReference type="NCBI Taxonomy" id="6661"/>
    <lineage>
        <taxon>Eukaryota</taxon>
        <taxon>Metazoa</taxon>
        <taxon>Ecdysozoa</taxon>
        <taxon>Arthropoda</taxon>
        <taxon>Crustacea</taxon>
        <taxon>Branchiopoda</taxon>
        <taxon>Anostraca</taxon>
        <taxon>Artemiidae</taxon>
        <taxon>Artemia</taxon>
    </lineage>
</organism>